<dbReference type="EMBL" id="JAMSKV010000017">
    <property type="protein sequence ID" value="MCQ8279839.1"/>
    <property type="molecule type" value="Genomic_DNA"/>
</dbReference>
<sequence length="81" mass="8160">MNRTILQAEATTITGLAVFVGVTVALVLGKIGLDAWLAVSASAGVLIGIPQRPAPPTTQNSIAADVAVVAPPAQPVPPEKH</sequence>
<accession>A0ABT1WAC3</accession>
<dbReference type="RefSeq" id="WP_422865328.1">
    <property type="nucleotide sequence ID" value="NZ_JAMSKV010000017.1"/>
</dbReference>
<name>A0ABT1WAC3_9PROT</name>
<comment type="caution">
    <text evidence="2">The sequence shown here is derived from an EMBL/GenBank/DDBJ whole genome shotgun (WGS) entry which is preliminary data.</text>
</comment>
<reference evidence="2 3" key="1">
    <citation type="submission" date="2022-06" db="EMBL/GenBank/DDBJ databases">
        <title>Endosaccharibacter gen. nov., sp. nov., endophytic bacteria isolated from sugarcane.</title>
        <authorList>
            <person name="Pitiwittayakul N."/>
            <person name="Yukphan P."/>
            <person name="Charoenyingcharoen P."/>
            <person name="Tanasupawat S."/>
        </authorList>
    </citation>
    <scope>NUCLEOTIDE SEQUENCE [LARGE SCALE GENOMIC DNA]</scope>
    <source>
        <strain evidence="2 3">KSS8</strain>
    </source>
</reference>
<organism evidence="2 3">
    <name type="scientific">Endosaccharibacter trunci</name>
    <dbReference type="NCBI Taxonomy" id="2812733"/>
    <lineage>
        <taxon>Bacteria</taxon>
        <taxon>Pseudomonadati</taxon>
        <taxon>Pseudomonadota</taxon>
        <taxon>Alphaproteobacteria</taxon>
        <taxon>Acetobacterales</taxon>
        <taxon>Acetobacteraceae</taxon>
        <taxon>Endosaccharibacter</taxon>
    </lineage>
</organism>
<gene>
    <name evidence="2" type="ORF">NFI95_15450</name>
</gene>
<keyword evidence="1" id="KW-0472">Membrane</keyword>
<keyword evidence="1" id="KW-0812">Transmembrane</keyword>
<feature type="transmembrane region" description="Helical" evidence="1">
    <location>
        <begin position="12"/>
        <end position="33"/>
    </location>
</feature>
<proteinExistence type="predicted"/>
<keyword evidence="1" id="KW-1133">Transmembrane helix</keyword>
<evidence type="ECO:0000256" key="1">
    <source>
        <dbReference type="SAM" id="Phobius"/>
    </source>
</evidence>
<evidence type="ECO:0000313" key="3">
    <source>
        <dbReference type="Proteomes" id="UP001524587"/>
    </source>
</evidence>
<keyword evidence="3" id="KW-1185">Reference proteome</keyword>
<protein>
    <recommendedName>
        <fullName evidence="4">Holin</fullName>
    </recommendedName>
</protein>
<evidence type="ECO:0008006" key="4">
    <source>
        <dbReference type="Google" id="ProtNLM"/>
    </source>
</evidence>
<evidence type="ECO:0000313" key="2">
    <source>
        <dbReference type="EMBL" id="MCQ8279839.1"/>
    </source>
</evidence>
<dbReference type="Proteomes" id="UP001524587">
    <property type="component" value="Unassembled WGS sequence"/>
</dbReference>